<accession>A0A1F7G880</accession>
<dbReference type="Proteomes" id="UP000177208">
    <property type="component" value="Unassembled WGS sequence"/>
</dbReference>
<sequence length="125" mass="14839">MILSKKIKRELQIYFREVKRYRTFTYLVFSACVAFLIAEFDIKQKVIVDREYFGHDKFIKKHIAIFLNRLGINYHVLITFESIGKHSPADDLANKIGMREIKPTKNITYKETINLVFPKKNDRVP</sequence>
<dbReference type="EMBL" id="MFZG01000041">
    <property type="protein sequence ID" value="OGK15121.1"/>
    <property type="molecule type" value="Genomic_DNA"/>
</dbReference>
<evidence type="ECO:0000256" key="1">
    <source>
        <dbReference type="SAM" id="Phobius"/>
    </source>
</evidence>
<protein>
    <submittedName>
        <fullName evidence="2">Uncharacterized protein</fullName>
    </submittedName>
</protein>
<keyword evidence="1" id="KW-0812">Transmembrane</keyword>
<organism evidence="2 3">
    <name type="scientific">Candidatus Roizmanbacteria bacterium RIFCSPHIGHO2_01_FULL_39_12c</name>
    <dbReference type="NCBI Taxonomy" id="1802031"/>
    <lineage>
        <taxon>Bacteria</taxon>
        <taxon>Candidatus Roizmaniibacteriota</taxon>
    </lineage>
</organism>
<dbReference type="AlphaFoldDB" id="A0A1F7G880"/>
<evidence type="ECO:0000313" key="3">
    <source>
        <dbReference type="Proteomes" id="UP000177208"/>
    </source>
</evidence>
<gene>
    <name evidence="2" type="ORF">A2774_01590</name>
</gene>
<evidence type="ECO:0000313" key="2">
    <source>
        <dbReference type="EMBL" id="OGK15121.1"/>
    </source>
</evidence>
<name>A0A1F7G880_9BACT</name>
<reference evidence="2 3" key="1">
    <citation type="journal article" date="2016" name="Nat. Commun.">
        <title>Thousands of microbial genomes shed light on interconnected biogeochemical processes in an aquifer system.</title>
        <authorList>
            <person name="Anantharaman K."/>
            <person name="Brown C.T."/>
            <person name="Hug L.A."/>
            <person name="Sharon I."/>
            <person name="Castelle C.J."/>
            <person name="Probst A.J."/>
            <person name="Thomas B.C."/>
            <person name="Singh A."/>
            <person name="Wilkins M.J."/>
            <person name="Karaoz U."/>
            <person name="Brodie E.L."/>
            <person name="Williams K.H."/>
            <person name="Hubbard S.S."/>
            <person name="Banfield J.F."/>
        </authorList>
    </citation>
    <scope>NUCLEOTIDE SEQUENCE [LARGE SCALE GENOMIC DNA]</scope>
</reference>
<keyword evidence="1" id="KW-1133">Transmembrane helix</keyword>
<comment type="caution">
    <text evidence="2">The sequence shown here is derived from an EMBL/GenBank/DDBJ whole genome shotgun (WGS) entry which is preliminary data.</text>
</comment>
<feature type="transmembrane region" description="Helical" evidence="1">
    <location>
        <begin position="21"/>
        <end position="38"/>
    </location>
</feature>
<proteinExistence type="predicted"/>
<keyword evidence="1" id="KW-0472">Membrane</keyword>